<dbReference type="Proteomes" id="UP000515811">
    <property type="component" value="Chromosome"/>
</dbReference>
<dbReference type="PIRSF" id="PIRSF002741">
    <property type="entry name" value="MppA"/>
    <property type="match status" value="1"/>
</dbReference>
<accession>A0A7G9RVW0</accession>
<protein>
    <submittedName>
        <fullName evidence="5">ABC transporter substrate-binding protein</fullName>
    </submittedName>
</protein>
<dbReference type="Gene3D" id="3.40.190.10">
    <property type="entry name" value="Periplasmic binding protein-like II"/>
    <property type="match status" value="1"/>
</dbReference>
<evidence type="ECO:0000313" key="6">
    <source>
        <dbReference type="Proteomes" id="UP000515811"/>
    </source>
</evidence>
<dbReference type="CDD" id="cd08502">
    <property type="entry name" value="PBP2_NikA_DppA_OppA_like_16"/>
    <property type="match status" value="1"/>
</dbReference>
<keyword evidence="6" id="KW-1185">Reference proteome</keyword>
<dbReference type="AlphaFoldDB" id="A0A7G9RVW0"/>
<dbReference type="Pfam" id="PF00496">
    <property type="entry name" value="SBP_bac_5"/>
    <property type="match status" value="1"/>
</dbReference>
<dbReference type="PANTHER" id="PTHR30290:SF38">
    <property type="entry name" value="D,D-DIPEPTIDE-BINDING PERIPLASMIC PROTEIN DDPA-RELATED"/>
    <property type="match status" value="1"/>
</dbReference>
<evidence type="ECO:0000259" key="4">
    <source>
        <dbReference type="Pfam" id="PF00496"/>
    </source>
</evidence>
<feature type="signal peptide" evidence="3">
    <location>
        <begin position="1"/>
        <end position="21"/>
    </location>
</feature>
<dbReference type="InterPro" id="IPR039424">
    <property type="entry name" value="SBP_5"/>
</dbReference>
<evidence type="ECO:0000256" key="1">
    <source>
        <dbReference type="ARBA" id="ARBA00005695"/>
    </source>
</evidence>
<dbReference type="InterPro" id="IPR030678">
    <property type="entry name" value="Peptide/Ni-bd"/>
</dbReference>
<evidence type="ECO:0000313" key="5">
    <source>
        <dbReference type="EMBL" id="QNN59735.1"/>
    </source>
</evidence>
<dbReference type="KEGG" id="drg:H9K76_19465"/>
<evidence type="ECO:0000256" key="2">
    <source>
        <dbReference type="ARBA" id="ARBA00022729"/>
    </source>
</evidence>
<keyword evidence="2 3" id="KW-0732">Signal</keyword>
<name>A0A7G9RVW0_9BURK</name>
<dbReference type="Gene3D" id="3.10.105.10">
    <property type="entry name" value="Dipeptide-binding Protein, Domain 3"/>
    <property type="match status" value="1"/>
</dbReference>
<feature type="chain" id="PRO_5029011034" evidence="3">
    <location>
        <begin position="22"/>
        <end position="508"/>
    </location>
</feature>
<evidence type="ECO:0000256" key="3">
    <source>
        <dbReference type="SAM" id="SignalP"/>
    </source>
</evidence>
<gene>
    <name evidence="5" type="ORF">H9K76_19465</name>
</gene>
<dbReference type="GO" id="GO:0030288">
    <property type="term" value="C:outer membrane-bounded periplasmic space"/>
    <property type="evidence" value="ECO:0007669"/>
    <property type="project" value="UniProtKB-ARBA"/>
</dbReference>
<proteinExistence type="inferred from homology"/>
<dbReference type="PANTHER" id="PTHR30290">
    <property type="entry name" value="PERIPLASMIC BINDING COMPONENT OF ABC TRANSPORTER"/>
    <property type="match status" value="1"/>
</dbReference>
<dbReference type="InterPro" id="IPR023765">
    <property type="entry name" value="SBP_5_CS"/>
</dbReference>
<dbReference type="GO" id="GO:0015833">
    <property type="term" value="P:peptide transport"/>
    <property type="evidence" value="ECO:0007669"/>
    <property type="project" value="TreeGrafter"/>
</dbReference>
<dbReference type="InterPro" id="IPR000914">
    <property type="entry name" value="SBP_5_dom"/>
</dbReference>
<dbReference type="EMBL" id="CP060714">
    <property type="protein sequence ID" value="QNN59735.1"/>
    <property type="molecule type" value="Genomic_DNA"/>
</dbReference>
<comment type="similarity">
    <text evidence="1">Belongs to the bacterial solute-binding protein 5 family.</text>
</comment>
<organism evidence="5 6">
    <name type="scientific">Diaphorobacter ruginosibacter</name>
    <dbReference type="NCBI Taxonomy" id="1715720"/>
    <lineage>
        <taxon>Bacteria</taxon>
        <taxon>Pseudomonadati</taxon>
        <taxon>Pseudomonadota</taxon>
        <taxon>Betaproteobacteria</taxon>
        <taxon>Burkholderiales</taxon>
        <taxon>Comamonadaceae</taxon>
        <taxon>Diaphorobacter</taxon>
    </lineage>
</organism>
<dbReference type="SUPFAM" id="SSF53850">
    <property type="entry name" value="Periplasmic binding protein-like II"/>
    <property type="match status" value="1"/>
</dbReference>
<reference evidence="5 6" key="1">
    <citation type="submission" date="2020-08" db="EMBL/GenBank/DDBJ databases">
        <title>Genome sequence of Diaphorobacter ruginosibacter DSM 27467T.</title>
        <authorList>
            <person name="Hyun D.-W."/>
            <person name="Bae J.-W."/>
        </authorList>
    </citation>
    <scope>NUCLEOTIDE SEQUENCE [LARGE SCALE GENOMIC DNA]</scope>
    <source>
        <strain evidence="5 6">DSM 27467</strain>
    </source>
</reference>
<sequence length="508" mass="55392">MGLAAAAAAMVAMGSSTMAFAAPSGGALNLAMIGEPQGLDPVMSTADLVGTIAQHIFEPLYTFDGKWAIAPMLAEAMPTLSKDGLTYSIPLRKGVKFHNGKDMDSSDVVASLQRWMEVSARGKSVAKEVDSLTAKGPHAIEIKLKTPYAPLLAVLAAPTGMAAIMPKEVLAPQLKQFIGTGPFKFKERRPDQFTVLTKYEGYSARSEPASGYAGKREALVDELRFVPVPNANTRVEGAMSGQFHYSDLLPVESLGRLEKAGNAVVPIVTKNFGFPYIVFNTKEGVLASQALRQAAHTAMGEGELMAAGFGDARLFTPEPNFFPKGTPFFSEAGAKFYNQRNPQLAKDQAAKAGYKGEPIRIMASRQYEFHYNMALVYAEQLKKAGFKTELQVVDWATLVQRRNDAKLWDVYFTHSGFFPEPMLTPPQMGDGAPGGWETETKKKALAAFNGEVNPQKRAAMWGSVQQLIYEEVPFVEVGKFNSVSARAPKLQGYQPAFWPYFWNTSLAK</sequence>
<feature type="domain" description="Solute-binding protein family 5" evidence="4">
    <location>
        <begin position="69"/>
        <end position="418"/>
    </location>
</feature>
<dbReference type="GO" id="GO:1904680">
    <property type="term" value="F:peptide transmembrane transporter activity"/>
    <property type="evidence" value="ECO:0007669"/>
    <property type="project" value="TreeGrafter"/>
</dbReference>
<dbReference type="GO" id="GO:0043190">
    <property type="term" value="C:ATP-binding cassette (ABC) transporter complex"/>
    <property type="evidence" value="ECO:0007669"/>
    <property type="project" value="InterPro"/>
</dbReference>
<dbReference type="PROSITE" id="PS01040">
    <property type="entry name" value="SBP_BACTERIAL_5"/>
    <property type="match status" value="1"/>
</dbReference>